<dbReference type="AlphaFoldDB" id="A0A4R9C1Z4"/>
<evidence type="ECO:0000313" key="4">
    <source>
        <dbReference type="Proteomes" id="UP000297454"/>
    </source>
</evidence>
<dbReference type="GO" id="GO:0030975">
    <property type="term" value="F:thiamine binding"/>
    <property type="evidence" value="ECO:0007669"/>
    <property type="project" value="TreeGrafter"/>
</dbReference>
<comment type="caution">
    <text evidence="3">The sequence shown here is derived from an EMBL/GenBank/DDBJ whole genome shotgun (WGS) entry which is preliminary data.</text>
</comment>
<dbReference type="Pfam" id="PF13531">
    <property type="entry name" value="SBP_bac_11"/>
    <property type="match status" value="1"/>
</dbReference>
<dbReference type="PANTHER" id="PTHR30006:SF2">
    <property type="entry name" value="ABC TRANSPORTER SUBSTRATE-BINDING PROTEIN"/>
    <property type="match status" value="1"/>
</dbReference>
<dbReference type="OrthoDB" id="179400at2"/>
<name>A0A4R9C1Z4_9FIRM</name>
<dbReference type="GeneID" id="97031008"/>
<dbReference type="PANTHER" id="PTHR30006">
    <property type="entry name" value="THIAMINE-BINDING PERIPLASMIC PROTEIN-RELATED"/>
    <property type="match status" value="1"/>
</dbReference>
<keyword evidence="4" id="KW-1185">Reference proteome</keyword>
<dbReference type="Gene3D" id="3.40.190.10">
    <property type="entry name" value="Periplasmic binding protein-like II"/>
    <property type="match status" value="2"/>
</dbReference>
<reference evidence="3 4" key="1">
    <citation type="submission" date="2019-01" db="EMBL/GenBank/DDBJ databases">
        <title>Draft Genome Sequences of Helcococcus ovis Strains Isolated from the Uterus and Vagina of Dairy Cows with Metritis.</title>
        <authorList>
            <person name="Cunha F."/>
            <person name="Jeon S.J."/>
            <person name="Kutzer P."/>
            <person name="Galvao K.N."/>
        </authorList>
    </citation>
    <scope>NUCLEOTIDE SEQUENCE [LARGE SCALE GENOMIC DNA]</scope>
    <source>
        <strain evidence="3 4">KG-37</strain>
    </source>
</reference>
<evidence type="ECO:0000256" key="1">
    <source>
        <dbReference type="ARBA" id="ARBA00022729"/>
    </source>
</evidence>
<proteinExistence type="predicted"/>
<evidence type="ECO:0000256" key="2">
    <source>
        <dbReference type="SAM" id="SignalP"/>
    </source>
</evidence>
<accession>A0A4R9C1Z4</accession>
<dbReference type="GO" id="GO:0030288">
    <property type="term" value="C:outer membrane-bounded periplasmic space"/>
    <property type="evidence" value="ECO:0007669"/>
    <property type="project" value="TreeGrafter"/>
</dbReference>
<feature type="chain" id="PRO_5043195207" evidence="2">
    <location>
        <begin position="23"/>
        <end position="343"/>
    </location>
</feature>
<dbReference type="GO" id="GO:0015888">
    <property type="term" value="P:thiamine transport"/>
    <property type="evidence" value="ECO:0007669"/>
    <property type="project" value="TreeGrafter"/>
</dbReference>
<organism evidence="3 4">
    <name type="scientific">Helcococcus ovis</name>
    <dbReference type="NCBI Taxonomy" id="72026"/>
    <lineage>
        <taxon>Bacteria</taxon>
        <taxon>Bacillati</taxon>
        <taxon>Bacillota</taxon>
        <taxon>Tissierellia</taxon>
        <taxon>Tissierellales</taxon>
        <taxon>Peptoniphilaceae</taxon>
        <taxon>Helcococcus</taxon>
    </lineage>
</organism>
<dbReference type="PIRSF" id="PIRSF002825">
    <property type="entry name" value="CfbpA"/>
    <property type="match status" value="1"/>
</dbReference>
<gene>
    <name evidence="3" type="ORF">EQF91_02595</name>
</gene>
<dbReference type="SUPFAM" id="SSF53850">
    <property type="entry name" value="Periplasmic binding protein-like II"/>
    <property type="match status" value="1"/>
</dbReference>
<evidence type="ECO:0000313" key="3">
    <source>
        <dbReference type="EMBL" id="TFF66833.1"/>
    </source>
</evidence>
<dbReference type="Proteomes" id="UP000297454">
    <property type="component" value="Unassembled WGS sequence"/>
</dbReference>
<feature type="signal peptide" evidence="2">
    <location>
        <begin position="1"/>
        <end position="22"/>
    </location>
</feature>
<sequence>MSKKIFALVMSLILVFSLVACSKGGDGKKTGDKGKLVVYSPNTENIMKTIIPMFEKKTGIKVEVISAGTGELLSKIEAEKGNPLGDVLFGGSKSTIREKKDLFEQYVSPNDKDMLPDHKNVDGFLTPYTADGSVILVNTELIGDIKIEGYADLLNPKLKGKIASADASNSSSAFAQLTNQLLAMGGDYENETGWKFVEQLLKNIDGKILNSSSAVHKGVADGEYAVGLTYEDPSAAYVRDGAPVKVIYPKEGTVYLDAGVEVIKGAKNMENAKKFVDFVISKEAQDAFGSQLTNRALRKDAKTGDYMTPLDKIKTIKEDEEYVKKNRENIIKKYTNILVKTRG</sequence>
<protein>
    <submittedName>
        <fullName evidence="3">Extracellular solute-binding protein</fullName>
    </submittedName>
</protein>
<dbReference type="EMBL" id="SCFR01000006">
    <property type="protein sequence ID" value="TFF66833.1"/>
    <property type="molecule type" value="Genomic_DNA"/>
</dbReference>
<dbReference type="GO" id="GO:0030976">
    <property type="term" value="F:thiamine pyrophosphate binding"/>
    <property type="evidence" value="ECO:0007669"/>
    <property type="project" value="TreeGrafter"/>
</dbReference>
<dbReference type="PROSITE" id="PS51257">
    <property type="entry name" value="PROKAR_LIPOPROTEIN"/>
    <property type="match status" value="1"/>
</dbReference>
<dbReference type="CDD" id="cd13546">
    <property type="entry name" value="PBP2_BitB"/>
    <property type="match status" value="1"/>
</dbReference>
<keyword evidence="1 2" id="KW-0732">Signal</keyword>
<dbReference type="RefSeq" id="WP_134710768.1">
    <property type="nucleotide sequence ID" value="NZ_CP119081.1"/>
</dbReference>
<dbReference type="InterPro" id="IPR026045">
    <property type="entry name" value="Ferric-bd"/>
</dbReference>